<feature type="chain" id="PRO_5045529792" evidence="1">
    <location>
        <begin position="22"/>
        <end position="433"/>
    </location>
</feature>
<dbReference type="RefSeq" id="WP_322606868.1">
    <property type="nucleotide sequence ID" value="NZ_JARVCO010000002.1"/>
</dbReference>
<keyword evidence="3" id="KW-1185">Reference proteome</keyword>
<dbReference type="InterPro" id="IPR011050">
    <property type="entry name" value="Pectin_lyase_fold/virulence"/>
</dbReference>
<dbReference type="SUPFAM" id="SSF51126">
    <property type="entry name" value="Pectin lyase-like"/>
    <property type="match status" value="1"/>
</dbReference>
<dbReference type="EMBL" id="JARVCO010000002">
    <property type="protein sequence ID" value="MDZ8117062.1"/>
    <property type="molecule type" value="Genomic_DNA"/>
</dbReference>
<name>A0ABU5MSF7_9BACT</name>
<evidence type="ECO:0000313" key="2">
    <source>
        <dbReference type="EMBL" id="MDZ8117062.1"/>
    </source>
</evidence>
<evidence type="ECO:0000256" key="1">
    <source>
        <dbReference type="SAM" id="SignalP"/>
    </source>
</evidence>
<gene>
    <name evidence="2" type="ORF">P9H32_00355</name>
</gene>
<organism evidence="2 3">
    <name type="scientific">Pontiella agarivorans</name>
    <dbReference type="NCBI Taxonomy" id="3038953"/>
    <lineage>
        <taxon>Bacteria</taxon>
        <taxon>Pseudomonadati</taxon>
        <taxon>Kiritimatiellota</taxon>
        <taxon>Kiritimatiellia</taxon>
        <taxon>Kiritimatiellales</taxon>
        <taxon>Pontiellaceae</taxon>
        <taxon>Pontiella</taxon>
    </lineage>
</organism>
<feature type="signal peptide" evidence="1">
    <location>
        <begin position="1"/>
        <end position="21"/>
    </location>
</feature>
<dbReference type="Proteomes" id="UP001290861">
    <property type="component" value="Unassembled WGS sequence"/>
</dbReference>
<evidence type="ECO:0000313" key="3">
    <source>
        <dbReference type="Proteomes" id="UP001290861"/>
    </source>
</evidence>
<accession>A0ABU5MSF7</accession>
<dbReference type="GO" id="GO:0016787">
    <property type="term" value="F:hydrolase activity"/>
    <property type="evidence" value="ECO:0007669"/>
    <property type="project" value="UniProtKB-KW"/>
</dbReference>
<sequence>MKQIIAIAVAGLMTCLPAVQAEYTETMDPNGLTMNAGSDFGLKNDGAKVDQSATLQQAIDALAEKGGGRLIVPKGTYGFKSIKLRSNIHLLIEKDTVIKPDWPEGEKIVVFSIDAERPSGRNISEKDESAYIENVSIRGLGGPFIVDYSGNERSKGEGSRAVLAKMVKNFLIENMDIQDNYTTYCGITLAPLQTDTDISKWTVSRATDGTIRNCRIFNASPGYGLTQLHGAQSVHFENLYADGGVTLRMETGAIGPNTAIYDITGKNIVSENGRCAVMMGPHSAQNGLVQIEQVKSIGSSFAVMLGSGHVKKGQLKKYPDSKPGCFAEGSYVKDIHVVFGRKAQVKGQIIMEIPQAYYPDMNLRWENKFFEAPSIGAVRDGSEGAFDVRFENITMEGFRYNADKPILTKDDARPGSPWPELDKWKKKYGHASN</sequence>
<keyword evidence="2" id="KW-0378">Hydrolase</keyword>
<keyword evidence="1" id="KW-0732">Signal</keyword>
<dbReference type="Gene3D" id="2.160.20.10">
    <property type="entry name" value="Single-stranded right-handed beta-helix, Pectin lyase-like"/>
    <property type="match status" value="1"/>
</dbReference>
<comment type="caution">
    <text evidence="2">The sequence shown here is derived from an EMBL/GenBank/DDBJ whole genome shotgun (WGS) entry which is preliminary data.</text>
</comment>
<proteinExistence type="predicted"/>
<reference evidence="2 3" key="1">
    <citation type="journal article" date="2024" name="Appl. Environ. Microbiol.">
        <title>Pontiella agarivorans sp. nov., a novel marine anaerobic bacterium capable of degrading macroalgal polysaccharides and fixing nitrogen.</title>
        <authorList>
            <person name="Liu N."/>
            <person name="Kivenson V."/>
            <person name="Peng X."/>
            <person name="Cui Z."/>
            <person name="Lankiewicz T.S."/>
            <person name="Gosselin K.M."/>
            <person name="English C.J."/>
            <person name="Blair E.M."/>
            <person name="O'Malley M.A."/>
            <person name="Valentine D.L."/>
        </authorList>
    </citation>
    <scope>NUCLEOTIDE SEQUENCE [LARGE SCALE GENOMIC DNA]</scope>
    <source>
        <strain evidence="2 3">NLcol2</strain>
    </source>
</reference>
<protein>
    <submittedName>
        <fullName evidence="2">Glycosyl hydrolase family 28-related protein</fullName>
    </submittedName>
</protein>
<dbReference type="InterPro" id="IPR012334">
    <property type="entry name" value="Pectin_lyas_fold"/>
</dbReference>